<evidence type="ECO:0000313" key="8">
    <source>
        <dbReference type="Proteomes" id="UP000234639"/>
    </source>
</evidence>
<proteinExistence type="inferred from homology"/>
<dbReference type="GO" id="GO:0051287">
    <property type="term" value="F:NAD binding"/>
    <property type="evidence" value="ECO:0007669"/>
    <property type="project" value="InterPro"/>
</dbReference>
<dbReference type="Pfam" id="PF00389">
    <property type="entry name" value="2-Hacid_dh"/>
    <property type="match status" value="1"/>
</dbReference>
<dbReference type="Proteomes" id="UP000234639">
    <property type="component" value="Unassembled WGS sequence"/>
</dbReference>
<dbReference type="EC" id="1.1.1.272" evidence="7"/>
<dbReference type="PANTHER" id="PTHR43761">
    <property type="entry name" value="D-ISOMER SPECIFIC 2-HYDROXYACID DEHYDROGENASE FAMILY PROTEIN (AFU_ORTHOLOGUE AFUA_1G13630)"/>
    <property type="match status" value="1"/>
</dbReference>
<evidence type="ECO:0000259" key="5">
    <source>
        <dbReference type="Pfam" id="PF00389"/>
    </source>
</evidence>
<feature type="domain" description="D-isomer specific 2-hydroxyacid dehydrogenase NAD-binding" evidence="6">
    <location>
        <begin position="108"/>
        <end position="287"/>
    </location>
</feature>
<comment type="caution">
    <text evidence="7">The sequence shown here is derived from an EMBL/GenBank/DDBJ whole genome shotgun (WGS) entry which is preliminary data.</text>
</comment>
<dbReference type="NCBIfam" id="NF006263">
    <property type="entry name" value="PRK08410.1"/>
    <property type="match status" value="1"/>
</dbReference>
<evidence type="ECO:0000259" key="6">
    <source>
        <dbReference type="Pfam" id="PF02826"/>
    </source>
</evidence>
<comment type="similarity">
    <text evidence="1 4">Belongs to the D-isomer specific 2-hydroxyacid dehydrogenase family.</text>
</comment>
<dbReference type="InterPro" id="IPR029753">
    <property type="entry name" value="D-isomer_DH_CS"/>
</dbReference>
<dbReference type="SUPFAM" id="SSF52283">
    <property type="entry name" value="Formate/glycerate dehydrogenase catalytic domain-like"/>
    <property type="match status" value="1"/>
</dbReference>
<evidence type="ECO:0000256" key="2">
    <source>
        <dbReference type="ARBA" id="ARBA00023002"/>
    </source>
</evidence>
<dbReference type="PROSITE" id="PS00671">
    <property type="entry name" value="D_2_HYDROXYACID_DH_3"/>
    <property type="match status" value="1"/>
</dbReference>
<sequence length="312" mass="34704">MKIVCLDALTLGDIDLSIFNKFGEFKSYDNTSNLDPNLVIERLKDADIAIVNKVLITKEIMQKTNLKLICISATGMNNVDLKAAKELKIEVKNVAGYSTNSVIQQTFASLFTLLNNTIFYSDYVKSGNWAKSEIFTNLDKPIVEIYGKKFGIIGLGEIGQGVARIAKSFGAEVAYYSTSGKNKNDDFKSISLDEMLKNFDIISIHAPLNENTKNLIGKSELDKMKNGAILMNFGRGGIVDEKSLARAVDEKDIKAILDVLEVEPMIKNHPLLNVRNKNNVLITPHVAWGSKTARDLLIKKISLNIENFLKNR</sequence>
<reference evidence="7 8" key="1">
    <citation type="submission" date="2017-12" db="EMBL/GenBank/DDBJ databases">
        <title>Phylogenetic diversity of female urinary microbiome.</title>
        <authorList>
            <person name="Thomas-White K."/>
            <person name="Wolfe A.J."/>
        </authorList>
    </citation>
    <scope>NUCLEOTIDE SEQUENCE [LARGE SCALE GENOMIC DNA]</scope>
    <source>
        <strain evidence="7 8">UMB0112</strain>
    </source>
</reference>
<dbReference type="GO" id="GO:0050578">
    <property type="term" value="F:(2R)-2-hydroxyacid dehydrogenase (NADP+) activity"/>
    <property type="evidence" value="ECO:0007669"/>
    <property type="project" value="UniProtKB-EC"/>
</dbReference>
<feature type="domain" description="D-isomer specific 2-hydroxyacid dehydrogenase catalytic" evidence="5">
    <location>
        <begin position="12"/>
        <end position="311"/>
    </location>
</feature>
<dbReference type="AlphaFoldDB" id="A0A2I1NB35"/>
<dbReference type="InterPro" id="IPR006140">
    <property type="entry name" value="D-isomer_DH_NAD-bd"/>
</dbReference>
<keyword evidence="3" id="KW-0520">NAD</keyword>
<dbReference type="InterPro" id="IPR036291">
    <property type="entry name" value="NAD(P)-bd_dom_sf"/>
</dbReference>
<organism evidence="7 8">
    <name type="scientific">Campylobacter ureolyticus</name>
    <dbReference type="NCBI Taxonomy" id="827"/>
    <lineage>
        <taxon>Bacteria</taxon>
        <taxon>Pseudomonadati</taxon>
        <taxon>Campylobacterota</taxon>
        <taxon>Epsilonproteobacteria</taxon>
        <taxon>Campylobacterales</taxon>
        <taxon>Campylobacteraceae</taxon>
        <taxon>Campylobacter</taxon>
    </lineage>
</organism>
<evidence type="ECO:0000313" key="7">
    <source>
        <dbReference type="EMBL" id="PKZ29572.1"/>
    </source>
</evidence>
<protein>
    <submittedName>
        <fullName evidence="7">Hydroxyacid dehydrogenase</fullName>
        <ecNumber evidence="7">1.1.1.272</ecNumber>
    </submittedName>
</protein>
<evidence type="ECO:0000256" key="4">
    <source>
        <dbReference type="RuleBase" id="RU003719"/>
    </source>
</evidence>
<keyword evidence="2 4" id="KW-0560">Oxidoreductase</keyword>
<dbReference type="SUPFAM" id="SSF51735">
    <property type="entry name" value="NAD(P)-binding Rossmann-fold domains"/>
    <property type="match status" value="1"/>
</dbReference>
<dbReference type="InterPro" id="IPR006139">
    <property type="entry name" value="D-isomer_2_OHA_DH_cat_dom"/>
</dbReference>
<dbReference type="Pfam" id="PF02826">
    <property type="entry name" value="2-Hacid_dh_C"/>
    <property type="match status" value="1"/>
</dbReference>
<dbReference type="Gene3D" id="3.40.50.720">
    <property type="entry name" value="NAD(P)-binding Rossmann-like Domain"/>
    <property type="match status" value="2"/>
</dbReference>
<accession>A0A2I1NB35</accession>
<gene>
    <name evidence="7" type="ORF">CYJ41_04245</name>
</gene>
<name>A0A2I1NB35_9BACT</name>
<dbReference type="PANTHER" id="PTHR43761:SF1">
    <property type="entry name" value="D-ISOMER SPECIFIC 2-HYDROXYACID DEHYDROGENASE CATALYTIC DOMAIN-CONTAINING PROTEIN-RELATED"/>
    <property type="match status" value="1"/>
</dbReference>
<dbReference type="RefSeq" id="WP_101637135.1">
    <property type="nucleotide sequence ID" value="NZ_PKHU01000003.1"/>
</dbReference>
<evidence type="ECO:0000256" key="1">
    <source>
        <dbReference type="ARBA" id="ARBA00005854"/>
    </source>
</evidence>
<dbReference type="InterPro" id="IPR050418">
    <property type="entry name" value="D-iso_2-hydroxyacid_DH_PdxB"/>
</dbReference>
<dbReference type="EMBL" id="PKHU01000003">
    <property type="protein sequence ID" value="PKZ29572.1"/>
    <property type="molecule type" value="Genomic_DNA"/>
</dbReference>
<evidence type="ECO:0000256" key="3">
    <source>
        <dbReference type="ARBA" id="ARBA00023027"/>
    </source>
</evidence>